<name>A0A831RVK9_9GAMM</name>
<feature type="transmembrane region" description="Helical" evidence="5">
    <location>
        <begin position="326"/>
        <end position="345"/>
    </location>
</feature>
<protein>
    <submittedName>
        <fullName evidence="7">VWA domain-containing protein</fullName>
    </submittedName>
</protein>
<feature type="domain" description="VWFA" evidence="6">
    <location>
        <begin position="112"/>
        <end position="307"/>
    </location>
</feature>
<keyword evidence="3 5" id="KW-1133">Transmembrane helix</keyword>
<keyword evidence="4 5" id="KW-0472">Membrane</keyword>
<evidence type="ECO:0000259" key="6">
    <source>
        <dbReference type="PROSITE" id="PS50234"/>
    </source>
</evidence>
<feature type="transmembrane region" description="Helical" evidence="5">
    <location>
        <begin position="80"/>
        <end position="98"/>
    </location>
</feature>
<evidence type="ECO:0000256" key="1">
    <source>
        <dbReference type="ARBA" id="ARBA00022475"/>
    </source>
</evidence>
<dbReference type="Proteomes" id="UP000886339">
    <property type="component" value="Unassembled WGS sequence"/>
</dbReference>
<evidence type="ECO:0000256" key="2">
    <source>
        <dbReference type="ARBA" id="ARBA00022692"/>
    </source>
</evidence>
<dbReference type="Pfam" id="PF13519">
    <property type="entry name" value="VWA_2"/>
    <property type="match status" value="1"/>
</dbReference>
<evidence type="ECO:0000256" key="4">
    <source>
        <dbReference type="ARBA" id="ARBA00023136"/>
    </source>
</evidence>
<proteinExistence type="predicted"/>
<sequence length="351" mass="39999">MWSQAADWIRQVHFLHPGWLWAFPLSLLTVGLLLRCRCLRELRLPPLFPMRACRHPQMSILRGLMQQRSRGQRKSWSGHWFSYAVFLLLMHLSLAHPYRLGRQLPAPPVYGDTLFIVDTSISMVLRDYLVAGKRTERMTILKSVLAHFIDQLQGNRIGLIVFSREPYTLAPLTSDYALLKSRIHRLQPAVLTGNSSNLGRALIYTLKQLQQPFLAERKPALVLISDINRSSRDIDPGAVAGYLHKQGYRLYTIGIGASSDEAREDDSRGLTYEPTSFSLLKTIAAEGGGRFYWADNAHGLRGAIRAVQESERRPSEASPRYLREPLYSWFLLAGLAWLMLIQLWHGRGRPA</sequence>
<evidence type="ECO:0000256" key="3">
    <source>
        <dbReference type="ARBA" id="ARBA00022989"/>
    </source>
</evidence>
<accession>A0A831RVK9</accession>
<feature type="transmembrane region" description="Helical" evidence="5">
    <location>
        <begin position="18"/>
        <end position="34"/>
    </location>
</feature>
<dbReference type="PANTHER" id="PTHR22550:SF5">
    <property type="entry name" value="LEUCINE ZIPPER PROTEIN 4"/>
    <property type="match status" value="1"/>
</dbReference>
<dbReference type="InterPro" id="IPR036465">
    <property type="entry name" value="vWFA_dom_sf"/>
</dbReference>
<organism evidence="7">
    <name type="scientific">Thiolapillus brandeum</name>
    <dbReference type="NCBI Taxonomy" id="1076588"/>
    <lineage>
        <taxon>Bacteria</taxon>
        <taxon>Pseudomonadati</taxon>
        <taxon>Pseudomonadota</taxon>
        <taxon>Gammaproteobacteria</taxon>
        <taxon>Chromatiales</taxon>
        <taxon>Sedimenticolaceae</taxon>
        <taxon>Thiolapillus</taxon>
    </lineage>
</organism>
<evidence type="ECO:0000256" key="5">
    <source>
        <dbReference type="SAM" id="Phobius"/>
    </source>
</evidence>
<gene>
    <name evidence="7" type="ORF">ENJ12_04665</name>
</gene>
<dbReference type="PANTHER" id="PTHR22550">
    <property type="entry name" value="SPORE GERMINATION PROTEIN"/>
    <property type="match status" value="1"/>
</dbReference>
<comment type="caution">
    <text evidence="7">The sequence shown here is derived from an EMBL/GenBank/DDBJ whole genome shotgun (WGS) entry which is preliminary data.</text>
</comment>
<dbReference type="AlphaFoldDB" id="A0A831RVK9"/>
<keyword evidence="2 5" id="KW-0812">Transmembrane</keyword>
<evidence type="ECO:0000313" key="7">
    <source>
        <dbReference type="EMBL" id="HEC06117.1"/>
    </source>
</evidence>
<dbReference type="SMART" id="SM00327">
    <property type="entry name" value="VWA"/>
    <property type="match status" value="1"/>
</dbReference>
<dbReference type="InterPro" id="IPR002035">
    <property type="entry name" value="VWF_A"/>
</dbReference>
<dbReference type="Gene3D" id="3.40.50.410">
    <property type="entry name" value="von Willebrand factor, type A domain"/>
    <property type="match status" value="1"/>
</dbReference>
<feature type="transmembrane region" description="Helical" evidence="5">
    <location>
        <begin position="110"/>
        <end position="129"/>
    </location>
</feature>
<dbReference type="EMBL" id="DRLF01000170">
    <property type="protein sequence ID" value="HEC06117.1"/>
    <property type="molecule type" value="Genomic_DNA"/>
</dbReference>
<dbReference type="PROSITE" id="PS50234">
    <property type="entry name" value="VWFA"/>
    <property type="match status" value="1"/>
</dbReference>
<dbReference type="InterPro" id="IPR050768">
    <property type="entry name" value="UPF0353/GerABKA_families"/>
</dbReference>
<dbReference type="SUPFAM" id="SSF53300">
    <property type="entry name" value="vWA-like"/>
    <property type="match status" value="1"/>
</dbReference>
<keyword evidence="1" id="KW-1003">Cell membrane</keyword>
<reference evidence="7" key="1">
    <citation type="journal article" date="2020" name="mSystems">
        <title>Genome- and Community-Level Interaction Insights into Carbon Utilization and Element Cycling Functions of Hydrothermarchaeota in Hydrothermal Sediment.</title>
        <authorList>
            <person name="Zhou Z."/>
            <person name="Liu Y."/>
            <person name="Xu W."/>
            <person name="Pan J."/>
            <person name="Luo Z.H."/>
            <person name="Li M."/>
        </authorList>
    </citation>
    <scope>NUCLEOTIDE SEQUENCE [LARGE SCALE GENOMIC DNA]</scope>
    <source>
        <strain evidence="7">HyVt-458</strain>
    </source>
</reference>